<evidence type="ECO:0008006" key="9">
    <source>
        <dbReference type="Google" id="ProtNLM"/>
    </source>
</evidence>
<dbReference type="InterPro" id="IPR027304">
    <property type="entry name" value="Trigger_fact/SurA_dom_sf"/>
</dbReference>
<keyword evidence="6" id="KW-1133">Transmembrane helix</keyword>
<dbReference type="Proteomes" id="UP000557717">
    <property type="component" value="Unassembled WGS sequence"/>
</dbReference>
<dbReference type="RefSeq" id="WP_184021112.1">
    <property type="nucleotide sequence ID" value="NZ_JACHFD010000024.1"/>
</dbReference>
<keyword evidence="2" id="KW-1003">Cell membrane</keyword>
<evidence type="ECO:0000256" key="6">
    <source>
        <dbReference type="SAM" id="Phobius"/>
    </source>
</evidence>
<proteinExistence type="predicted"/>
<sequence>MIENIRKYTGLIFVVIVLLLLGFIFMDTRNLRRSIGGGAPVVTVDGIGYSQSDVVTKGSAPLRLAYSMLGRDANALEIMRYTNTLVGGAQEERNAELQFFSGRLILQQAAEEFGVHPSDDQISAFIRELSAFQNPTALGQAGDGFSQETFNLFVQKRLPSLNLNEADFRDLVRDVIAYREIRDLVGGGLSGSRQTAEAMAVVNAQKITADYASLDVAKLKEDIKPTEDELKAYWEPLKESFQTEERVKVSYALIAPQYPDDLPEEAVKPAADETDEQRQQRETAETQRQDGRKAVEKKLADAVSQFIDHVYDTEGADFENLIKENGWELQSTDWITSATLPADFNLPTRGISAQKSVAPEVFALTLGPDPLAPFSEPLAVGKNQWFVARLDALEEPREKTFEEAREEVLKSYIDEKADEAAKKLVEEKLAAMKADVEAGKTFKEAAEAQDLEPQSIGPFSQSEPVPGETASHALFAQAATVKPGDFAEPLYTGDRALIVRVTQREIVKDDNRGTQIDSYTSNLQIQNETFAFQAWLDARIQDAQVSTVQ</sequence>
<dbReference type="InterPro" id="IPR052029">
    <property type="entry name" value="PpiD_chaperone"/>
</dbReference>
<dbReference type="PANTHER" id="PTHR47529">
    <property type="entry name" value="PEPTIDYL-PROLYL CIS-TRANS ISOMERASE D"/>
    <property type="match status" value="1"/>
</dbReference>
<comment type="subcellular location">
    <subcellularLocation>
        <location evidence="1">Cell membrane</location>
    </subcellularLocation>
</comment>
<keyword evidence="6" id="KW-0812">Transmembrane</keyword>
<evidence type="ECO:0000256" key="2">
    <source>
        <dbReference type="ARBA" id="ARBA00022475"/>
    </source>
</evidence>
<keyword evidence="3 6" id="KW-0472">Membrane</keyword>
<comment type="caution">
    <text evidence="7">The sequence shown here is derived from an EMBL/GenBank/DDBJ whole genome shotgun (WGS) entry which is preliminary data.</text>
</comment>
<dbReference type="Pfam" id="PF13624">
    <property type="entry name" value="SurA_N_3"/>
    <property type="match status" value="1"/>
</dbReference>
<feature type="region of interest" description="Disordered" evidence="5">
    <location>
        <begin position="268"/>
        <end position="293"/>
    </location>
</feature>
<dbReference type="PANTHER" id="PTHR47529:SF1">
    <property type="entry name" value="PERIPLASMIC CHAPERONE PPID"/>
    <property type="match status" value="1"/>
</dbReference>
<reference evidence="7 8" key="1">
    <citation type="submission" date="2020-08" db="EMBL/GenBank/DDBJ databases">
        <title>Genomic Encyclopedia of Type Strains, Phase IV (KMG-IV): sequencing the most valuable type-strain genomes for metagenomic binning, comparative biology and taxonomic classification.</title>
        <authorList>
            <person name="Goeker M."/>
        </authorList>
    </citation>
    <scope>NUCLEOTIDE SEQUENCE [LARGE SCALE GENOMIC DNA]</scope>
    <source>
        <strain evidence="7 8">YC6886</strain>
    </source>
</reference>
<evidence type="ECO:0000256" key="3">
    <source>
        <dbReference type="ARBA" id="ARBA00023136"/>
    </source>
</evidence>
<feature type="transmembrane region" description="Helical" evidence="6">
    <location>
        <begin position="7"/>
        <end position="26"/>
    </location>
</feature>
<dbReference type="EMBL" id="JACHFD010000024">
    <property type="protein sequence ID" value="MBB5353327.1"/>
    <property type="molecule type" value="Genomic_DNA"/>
</dbReference>
<evidence type="ECO:0000256" key="1">
    <source>
        <dbReference type="ARBA" id="ARBA00004236"/>
    </source>
</evidence>
<name>A0A840V4Y2_9BACT</name>
<protein>
    <recommendedName>
        <fullName evidence="9">PpiC domain-containing protein</fullName>
    </recommendedName>
</protein>
<evidence type="ECO:0000256" key="5">
    <source>
        <dbReference type="SAM" id="MobiDB-lite"/>
    </source>
</evidence>
<dbReference type="GO" id="GO:0005886">
    <property type="term" value="C:plasma membrane"/>
    <property type="evidence" value="ECO:0007669"/>
    <property type="project" value="UniProtKB-SubCell"/>
</dbReference>
<dbReference type="SUPFAM" id="SSF109998">
    <property type="entry name" value="Triger factor/SurA peptide-binding domain-like"/>
    <property type="match status" value="1"/>
</dbReference>
<evidence type="ECO:0000313" key="7">
    <source>
        <dbReference type="EMBL" id="MBB5353327.1"/>
    </source>
</evidence>
<organism evidence="7 8">
    <name type="scientific">Haloferula luteola</name>
    <dbReference type="NCBI Taxonomy" id="595692"/>
    <lineage>
        <taxon>Bacteria</taxon>
        <taxon>Pseudomonadati</taxon>
        <taxon>Verrucomicrobiota</taxon>
        <taxon>Verrucomicrobiia</taxon>
        <taxon>Verrucomicrobiales</taxon>
        <taxon>Verrucomicrobiaceae</taxon>
        <taxon>Haloferula</taxon>
    </lineage>
</organism>
<dbReference type="AlphaFoldDB" id="A0A840V4Y2"/>
<keyword evidence="8" id="KW-1185">Reference proteome</keyword>
<keyword evidence="4" id="KW-0143">Chaperone</keyword>
<evidence type="ECO:0000313" key="8">
    <source>
        <dbReference type="Proteomes" id="UP000557717"/>
    </source>
</evidence>
<evidence type="ECO:0000256" key="4">
    <source>
        <dbReference type="ARBA" id="ARBA00023186"/>
    </source>
</evidence>
<accession>A0A840V4Y2</accession>
<gene>
    <name evidence="7" type="ORF">HNR46_003583</name>
</gene>